<feature type="region of interest" description="Disordered" evidence="1">
    <location>
        <begin position="45"/>
        <end position="68"/>
    </location>
</feature>
<evidence type="ECO:0000313" key="3">
    <source>
        <dbReference type="Proteomes" id="UP001497444"/>
    </source>
</evidence>
<gene>
    <name evidence="2" type="ORF">CSSPJE1EN1_LOCUS14750</name>
</gene>
<dbReference type="Proteomes" id="UP001497444">
    <property type="component" value="Chromosome 2"/>
</dbReference>
<evidence type="ECO:0000313" key="2">
    <source>
        <dbReference type="EMBL" id="CAK9269272.1"/>
    </source>
</evidence>
<keyword evidence="3" id="KW-1185">Reference proteome</keyword>
<reference evidence="2 3" key="1">
    <citation type="submission" date="2024-02" db="EMBL/GenBank/DDBJ databases">
        <authorList>
            <consortium name="ELIXIR-Norway"/>
            <consortium name="Elixir Norway"/>
        </authorList>
    </citation>
    <scope>NUCLEOTIDE SEQUENCE [LARGE SCALE GENOMIC DNA]</scope>
</reference>
<protein>
    <submittedName>
        <fullName evidence="2">Uncharacterized protein</fullName>
    </submittedName>
</protein>
<proteinExistence type="predicted"/>
<organism evidence="2 3">
    <name type="scientific">Sphagnum jensenii</name>
    <dbReference type="NCBI Taxonomy" id="128206"/>
    <lineage>
        <taxon>Eukaryota</taxon>
        <taxon>Viridiplantae</taxon>
        <taxon>Streptophyta</taxon>
        <taxon>Embryophyta</taxon>
        <taxon>Bryophyta</taxon>
        <taxon>Sphagnophytina</taxon>
        <taxon>Sphagnopsida</taxon>
        <taxon>Sphagnales</taxon>
        <taxon>Sphagnaceae</taxon>
        <taxon>Sphagnum</taxon>
    </lineage>
</organism>
<evidence type="ECO:0000256" key="1">
    <source>
        <dbReference type="SAM" id="MobiDB-lite"/>
    </source>
</evidence>
<sequence length="68" mass="7613">MSEPKRSTLTRTEETLMNACVATTALSLLLQRVFFALMQGEELPSRATTTMSRDSRPSLTAYEKEGEK</sequence>
<dbReference type="EMBL" id="OZ020097">
    <property type="protein sequence ID" value="CAK9269272.1"/>
    <property type="molecule type" value="Genomic_DNA"/>
</dbReference>
<accession>A0ABP0WQY0</accession>
<name>A0ABP0WQY0_9BRYO</name>